<dbReference type="InterPro" id="IPR036583">
    <property type="entry name" value="23S_rRNA_IVS_sf"/>
</dbReference>
<evidence type="ECO:0000313" key="1">
    <source>
        <dbReference type="EMBL" id="EKN06426.1"/>
    </source>
</evidence>
<reference evidence="1 2" key="1">
    <citation type="submission" date="2012-02" db="EMBL/GenBank/DDBJ databases">
        <title>The Genome Sequence of Parabacteroides merdae CL03T12C32.</title>
        <authorList>
            <consortium name="The Broad Institute Genome Sequencing Platform"/>
            <person name="Earl A."/>
            <person name="Ward D."/>
            <person name="Feldgarden M."/>
            <person name="Gevers D."/>
            <person name="Zitomersky N.L."/>
            <person name="Coyne M.J."/>
            <person name="Comstock L.E."/>
            <person name="Young S.K."/>
            <person name="Zeng Q."/>
            <person name="Gargeya S."/>
            <person name="Fitzgerald M."/>
            <person name="Haas B."/>
            <person name="Abouelleil A."/>
            <person name="Alvarado L."/>
            <person name="Arachchi H.M."/>
            <person name="Berlin A."/>
            <person name="Chapman S.B."/>
            <person name="Gearin G."/>
            <person name="Goldberg J."/>
            <person name="Griggs A."/>
            <person name="Gujja S."/>
            <person name="Hansen M."/>
            <person name="Heiman D."/>
            <person name="Howarth C."/>
            <person name="Larimer J."/>
            <person name="Lui A."/>
            <person name="MacDonald P.J.P."/>
            <person name="McCowen C."/>
            <person name="Montmayeur A."/>
            <person name="Murphy C."/>
            <person name="Neiman D."/>
            <person name="Pearson M."/>
            <person name="Priest M."/>
            <person name="Roberts A."/>
            <person name="Saif S."/>
            <person name="Shea T."/>
            <person name="Sisk P."/>
            <person name="Stolte C."/>
            <person name="Sykes S."/>
            <person name="Wortman J."/>
            <person name="Nusbaum C."/>
            <person name="Birren B."/>
        </authorList>
    </citation>
    <scope>NUCLEOTIDE SEQUENCE [LARGE SCALE GENOMIC DNA]</scope>
    <source>
        <strain evidence="1 2">CL03T12C32</strain>
    </source>
</reference>
<comment type="caution">
    <text evidence="1">The sequence shown here is derived from an EMBL/GenBank/DDBJ whole genome shotgun (WGS) entry which is preliminary data.</text>
</comment>
<evidence type="ECO:0000313" key="2">
    <source>
        <dbReference type="Proteomes" id="UP000006271"/>
    </source>
</evidence>
<dbReference type="HOGENOM" id="CLU_129874_3_0_10"/>
<dbReference type="NCBIfam" id="TIGR02436">
    <property type="entry name" value="four helix bundle protein"/>
    <property type="match status" value="1"/>
</dbReference>
<dbReference type="Proteomes" id="UP000006271">
    <property type="component" value="Unassembled WGS sequence"/>
</dbReference>
<organism evidence="1 2">
    <name type="scientific">Parabacteroides merdae CL03T12C32</name>
    <dbReference type="NCBI Taxonomy" id="999420"/>
    <lineage>
        <taxon>Bacteria</taxon>
        <taxon>Pseudomonadati</taxon>
        <taxon>Bacteroidota</taxon>
        <taxon>Bacteroidia</taxon>
        <taxon>Bacteroidales</taxon>
        <taxon>Tannerellaceae</taxon>
        <taxon>Parabacteroides</taxon>
    </lineage>
</organism>
<dbReference type="SUPFAM" id="SSF158446">
    <property type="entry name" value="IVS-encoded protein-like"/>
    <property type="match status" value="1"/>
</dbReference>
<proteinExistence type="predicted"/>
<dbReference type="InterPro" id="IPR012657">
    <property type="entry name" value="23S_rRNA-intervening_sequence"/>
</dbReference>
<accession>K5Z500</accession>
<dbReference type="AlphaFoldDB" id="K5Z500"/>
<sequence>MEQNPTYEKTLSFAIRIVNVYKYLTGEKKEFIISKQLLRCGTSVGANISEVLSAESSSDFIHKLAIS</sequence>
<dbReference type="PANTHER" id="PTHR38471:SF2">
    <property type="entry name" value="FOUR HELIX BUNDLE PROTEIN"/>
    <property type="match status" value="1"/>
</dbReference>
<protein>
    <submittedName>
        <fullName evidence="1">TIGR02436 family protein</fullName>
    </submittedName>
</protein>
<dbReference type="EMBL" id="AGZQ01000030">
    <property type="protein sequence ID" value="EKN06426.1"/>
    <property type="molecule type" value="Genomic_DNA"/>
</dbReference>
<dbReference type="PATRIC" id="fig|999420.3.peg.4101"/>
<gene>
    <name evidence="1" type="ORF">HMPREF1060_03976</name>
</gene>
<dbReference type="PANTHER" id="PTHR38471">
    <property type="entry name" value="FOUR HELIX BUNDLE PROTEIN"/>
    <property type="match status" value="1"/>
</dbReference>
<name>K5Z500_9BACT</name>
<dbReference type="Gene3D" id="1.20.1440.60">
    <property type="entry name" value="23S rRNA-intervening sequence"/>
    <property type="match status" value="1"/>
</dbReference>
<dbReference type="Pfam" id="PF05635">
    <property type="entry name" value="23S_rRNA_IVP"/>
    <property type="match status" value="1"/>
</dbReference>